<organism evidence="2 3">
    <name type="scientific">Ascaris lumbricoides</name>
    <name type="common">Giant roundworm</name>
    <dbReference type="NCBI Taxonomy" id="6252"/>
    <lineage>
        <taxon>Eukaryota</taxon>
        <taxon>Metazoa</taxon>
        <taxon>Ecdysozoa</taxon>
        <taxon>Nematoda</taxon>
        <taxon>Chromadorea</taxon>
        <taxon>Rhabditida</taxon>
        <taxon>Spirurina</taxon>
        <taxon>Ascaridomorpha</taxon>
        <taxon>Ascaridoidea</taxon>
        <taxon>Ascarididae</taxon>
        <taxon>Ascaris</taxon>
    </lineage>
</organism>
<keyword evidence="2" id="KW-1185">Reference proteome</keyword>
<reference evidence="3" key="1">
    <citation type="submission" date="2017-02" db="UniProtKB">
        <authorList>
            <consortium name="WormBaseParasite"/>
        </authorList>
    </citation>
    <scope>IDENTIFICATION</scope>
</reference>
<sequence>MEYIHSPLKRELVYITNWSFRAIKERTEENIASWSCGVSTCVQQTCALLCVWALKRKHKTFLCSANMPTPANRSWQRAPGKSMKTVSND</sequence>
<feature type="region of interest" description="Disordered" evidence="1">
    <location>
        <begin position="70"/>
        <end position="89"/>
    </location>
</feature>
<evidence type="ECO:0000313" key="2">
    <source>
        <dbReference type="Proteomes" id="UP000036681"/>
    </source>
</evidence>
<dbReference type="Proteomes" id="UP000036681">
    <property type="component" value="Unplaced"/>
</dbReference>
<dbReference type="WBParaSite" id="ALUE_0000833301-mRNA-1">
    <property type="protein sequence ID" value="ALUE_0000833301-mRNA-1"/>
    <property type="gene ID" value="ALUE_0000833301"/>
</dbReference>
<dbReference type="AlphaFoldDB" id="A0A0M3HY16"/>
<name>A0A0M3HY16_ASCLU</name>
<protein>
    <submittedName>
        <fullName evidence="3">Ovule protein</fullName>
    </submittedName>
</protein>
<accession>A0A0M3HY16</accession>
<evidence type="ECO:0000313" key="3">
    <source>
        <dbReference type="WBParaSite" id="ALUE_0000833301-mRNA-1"/>
    </source>
</evidence>
<evidence type="ECO:0000256" key="1">
    <source>
        <dbReference type="SAM" id="MobiDB-lite"/>
    </source>
</evidence>
<proteinExistence type="predicted"/>